<keyword evidence="3" id="KW-1185">Reference proteome</keyword>
<organism evidence="2 3">
    <name type="scientific">Hymenoscyphus fraxineus</name>
    <dbReference type="NCBI Taxonomy" id="746836"/>
    <lineage>
        <taxon>Eukaryota</taxon>
        <taxon>Fungi</taxon>
        <taxon>Dikarya</taxon>
        <taxon>Ascomycota</taxon>
        <taxon>Pezizomycotina</taxon>
        <taxon>Leotiomycetes</taxon>
        <taxon>Helotiales</taxon>
        <taxon>Helotiaceae</taxon>
        <taxon>Hymenoscyphus</taxon>
    </lineage>
</organism>
<dbReference type="Proteomes" id="UP000696280">
    <property type="component" value="Unassembled WGS sequence"/>
</dbReference>
<gene>
    <name evidence="2" type="ORF">HYFRA_00014115</name>
</gene>
<accession>A0A9N9LEK2</accession>
<reference evidence="2" key="1">
    <citation type="submission" date="2021-07" db="EMBL/GenBank/DDBJ databases">
        <authorList>
            <person name="Durling M."/>
        </authorList>
    </citation>
    <scope>NUCLEOTIDE SEQUENCE</scope>
</reference>
<evidence type="ECO:0000256" key="1">
    <source>
        <dbReference type="ARBA" id="ARBA00023002"/>
    </source>
</evidence>
<dbReference type="GO" id="GO:0016491">
    <property type="term" value="F:oxidoreductase activity"/>
    <property type="evidence" value="ECO:0007669"/>
    <property type="project" value="UniProtKB-KW"/>
</dbReference>
<comment type="caution">
    <text evidence="2">The sequence shown here is derived from an EMBL/GenBank/DDBJ whole genome shotgun (WGS) entry which is preliminary data.</text>
</comment>
<dbReference type="PANTHER" id="PTHR43157:SF22">
    <property type="entry name" value="SHORT-CHAIN DEHYDROGENASE_REDUCTASE PHMF"/>
    <property type="match status" value="1"/>
</dbReference>
<dbReference type="PRINTS" id="PR00081">
    <property type="entry name" value="GDHRDH"/>
</dbReference>
<proteinExistence type="predicted"/>
<evidence type="ECO:0000313" key="2">
    <source>
        <dbReference type="EMBL" id="CAG8962007.1"/>
    </source>
</evidence>
<protein>
    <submittedName>
        <fullName evidence="2">Uncharacterized protein</fullName>
    </submittedName>
</protein>
<dbReference type="InterPro" id="IPR002347">
    <property type="entry name" value="SDR_fam"/>
</dbReference>
<sequence>MLLDITFRRVLGRWKSSPLPDLSFDNQNVLITGGTAGLGLAAAVHFASKGARVFITGRTETRGRAAKQHIEQAARVDGKDRVVFMLLDMGTYTSCMLFVDELKDRLATCGGLDVAVLSAGSINSIFEKSPEGWEQTIQVNTLSTTLLGLLLLAWMKSERPRRKSPAHLIFVTSRDHLYPNIKNWPIWAEQGGILCHLNSKENWPELWKTTLPNYANSKLLVMYAIAELTKQALDLNSEPQVIVRSVCPGIVKTDIGRSVQSRSLLLKIVGQVYFKILGKSPDHGAREFVRAALSSKNEHGKFSMTWLSSEGYRKKAIPNMTSQEGRKVQAIVWSEIIAELTAKVPRLYHDEVTQRGENVQ</sequence>
<name>A0A9N9LEK2_9HELO</name>
<evidence type="ECO:0000313" key="3">
    <source>
        <dbReference type="Proteomes" id="UP000696280"/>
    </source>
</evidence>
<dbReference type="OrthoDB" id="542013at2759"/>
<dbReference type="Pfam" id="PF00106">
    <property type="entry name" value="adh_short"/>
    <property type="match status" value="1"/>
</dbReference>
<dbReference type="AlphaFoldDB" id="A0A9N9LEK2"/>
<dbReference type="Gene3D" id="3.40.50.720">
    <property type="entry name" value="NAD(P)-binding Rossmann-like Domain"/>
    <property type="match status" value="1"/>
</dbReference>
<dbReference type="PANTHER" id="PTHR43157">
    <property type="entry name" value="PHOSPHATIDYLINOSITOL-GLYCAN BIOSYNTHESIS CLASS F PROTEIN-RELATED"/>
    <property type="match status" value="1"/>
</dbReference>
<keyword evidence="1" id="KW-0560">Oxidoreductase</keyword>
<dbReference type="InterPro" id="IPR036291">
    <property type="entry name" value="NAD(P)-bd_dom_sf"/>
</dbReference>
<dbReference type="EMBL" id="CAJVRL010000123">
    <property type="protein sequence ID" value="CAG8962007.1"/>
    <property type="molecule type" value="Genomic_DNA"/>
</dbReference>
<dbReference type="SUPFAM" id="SSF51735">
    <property type="entry name" value="NAD(P)-binding Rossmann-fold domains"/>
    <property type="match status" value="1"/>
</dbReference>